<organism evidence="3 4">
    <name type="scientific">Dermatophagoides pteronyssinus</name>
    <name type="common">European house dust mite</name>
    <dbReference type="NCBI Taxonomy" id="6956"/>
    <lineage>
        <taxon>Eukaryota</taxon>
        <taxon>Metazoa</taxon>
        <taxon>Ecdysozoa</taxon>
        <taxon>Arthropoda</taxon>
        <taxon>Chelicerata</taxon>
        <taxon>Arachnida</taxon>
        <taxon>Acari</taxon>
        <taxon>Acariformes</taxon>
        <taxon>Sarcoptiformes</taxon>
        <taxon>Astigmata</taxon>
        <taxon>Psoroptidia</taxon>
        <taxon>Analgoidea</taxon>
        <taxon>Pyroglyphidae</taxon>
        <taxon>Dermatophagoidinae</taxon>
        <taxon>Dermatophagoides</taxon>
    </lineage>
</organism>
<keyword evidence="4" id="KW-1185">Reference proteome</keyword>
<evidence type="ECO:0000313" key="4">
    <source>
        <dbReference type="Proteomes" id="UP000887458"/>
    </source>
</evidence>
<evidence type="ECO:0000313" key="3">
    <source>
        <dbReference type="EMBL" id="KAH9413295.1"/>
    </source>
</evidence>
<evidence type="ECO:0000256" key="2">
    <source>
        <dbReference type="SAM" id="Phobius"/>
    </source>
</evidence>
<sequence>MTTDQMTTAAAQQTDEICESLKKKNGTKLNILVVGRTSERLLLITGDFYVYDVAMDSMDSAIAKLYLRSKPKPLKDKYPGLYGSPYFNSVKDYIFNAWIMKDEEGDWICITTRARNHRDGVSYLINNDEAVKGWIYYDQATEVLISQNQQCRYYSLRHDRHNNLIIGLYQCDQGNSRVRHRPHIGLVTNDFAAICLDETNTKITMQMGACRPGMAVQWPVLKGFVSAGKFYLFGEYYIYIFDESVYLQQGQPFPIEKHSYDSFFNCPGIIPPSSLSKSYFYWIIAAIILLLLILLMILWFILVNRRRRLRIKSSSLAQGKTGRSDLYGRSLSKLNASKMSTNMMVTARSRSMTSRMNLSSLKHTTTHGGSHAAFSGGSVNVTGRTGIEADFNPASPNRLKRLTTRIQSGSRGVGGSTMKMIPIETTETQKDEICENLKKKGTKFNILAVGRTSKQLILLTADFFVYDVPIDSIDTSIDKLYLRTKPKPLKDKYPGFYNSPYFQNVKHYIFNAWIMKDEEGDWICITTRARNHMDGVSYLINNDEACRYYSLRHYGGNNLIIGLYQCDQGRSRVRYRPHIGLVYKNFSAICYDETKTKITIEMMKPHEPAQCRSGIAVQWPVLKGFVSEGKFYLFGEAYIYIFDESVYLRQGQQVAVRKHSYDSFFSCAGFVPASQELSKSYFYWIIAAIILLLLILSMLLWFILINRRRQRIKSSLIHGKTGRSAINSPMNLSKMTAKIASTKSRKSMAQAQKMNSSRNVMASSRANNVGHNPLSGGSARLTARTGLAGKIRRK</sequence>
<name>A0ABQ8ITA4_DERPT</name>
<accession>A0ABQ8ITA4</accession>
<reference evidence="3 4" key="1">
    <citation type="journal article" date="2018" name="J. Allergy Clin. Immunol.">
        <title>High-quality assembly of Dermatophagoides pteronyssinus genome and transcriptome reveals a wide range of novel allergens.</title>
        <authorList>
            <person name="Liu X.Y."/>
            <person name="Yang K.Y."/>
            <person name="Wang M.Q."/>
            <person name="Kwok J.S."/>
            <person name="Zeng X."/>
            <person name="Yang Z."/>
            <person name="Xiao X.J."/>
            <person name="Lau C.P."/>
            <person name="Li Y."/>
            <person name="Huang Z.M."/>
            <person name="Ba J.G."/>
            <person name="Yim A.K."/>
            <person name="Ouyang C.Y."/>
            <person name="Ngai S.M."/>
            <person name="Chan T.F."/>
            <person name="Leung E.L."/>
            <person name="Liu L."/>
            <person name="Liu Z.G."/>
            <person name="Tsui S.K."/>
        </authorList>
    </citation>
    <scope>NUCLEOTIDE SEQUENCE [LARGE SCALE GENOMIC DNA]</scope>
    <source>
        <strain evidence="3">Derp</strain>
    </source>
</reference>
<protein>
    <submittedName>
        <fullName evidence="3">Uncharacterized protein</fullName>
    </submittedName>
</protein>
<evidence type="ECO:0000256" key="1">
    <source>
        <dbReference type="SAM" id="MobiDB-lite"/>
    </source>
</evidence>
<reference evidence="3 4" key="2">
    <citation type="journal article" date="2022" name="Mol. Biol. Evol.">
        <title>Comparative Genomics Reveals Insights into the Divergent Evolution of Astigmatic Mites and Household Pest Adaptations.</title>
        <authorList>
            <person name="Xiong Q."/>
            <person name="Wan A.T."/>
            <person name="Liu X."/>
            <person name="Fung C.S."/>
            <person name="Xiao X."/>
            <person name="Malainual N."/>
            <person name="Hou J."/>
            <person name="Wang L."/>
            <person name="Wang M."/>
            <person name="Yang K.Y."/>
            <person name="Cui Y."/>
            <person name="Leung E.L."/>
            <person name="Nong W."/>
            <person name="Shin S.K."/>
            <person name="Au S.W."/>
            <person name="Jeong K.Y."/>
            <person name="Chew F.T."/>
            <person name="Hui J.H."/>
            <person name="Leung T.F."/>
            <person name="Tungtrongchitr A."/>
            <person name="Zhong N."/>
            <person name="Liu Z."/>
            <person name="Tsui S.K."/>
        </authorList>
    </citation>
    <scope>NUCLEOTIDE SEQUENCE [LARGE SCALE GENOMIC DNA]</scope>
    <source>
        <strain evidence="3">Derp</strain>
    </source>
</reference>
<dbReference type="Proteomes" id="UP000887458">
    <property type="component" value="Unassembled WGS sequence"/>
</dbReference>
<proteinExistence type="predicted"/>
<comment type="caution">
    <text evidence="3">The sequence shown here is derived from an EMBL/GenBank/DDBJ whole genome shotgun (WGS) entry which is preliminary data.</text>
</comment>
<keyword evidence="2" id="KW-0812">Transmembrane</keyword>
<feature type="compositionally biased region" description="Polar residues" evidence="1">
    <location>
        <begin position="759"/>
        <end position="770"/>
    </location>
</feature>
<gene>
    <name evidence="3" type="ORF">DERP_007771</name>
</gene>
<feature type="transmembrane region" description="Helical" evidence="2">
    <location>
        <begin position="279"/>
        <end position="302"/>
    </location>
</feature>
<keyword evidence="2" id="KW-0472">Membrane</keyword>
<feature type="region of interest" description="Disordered" evidence="1">
    <location>
        <begin position="759"/>
        <end position="780"/>
    </location>
</feature>
<dbReference type="EMBL" id="NJHN03000121">
    <property type="protein sequence ID" value="KAH9413295.1"/>
    <property type="molecule type" value="Genomic_DNA"/>
</dbReference>
<feature type="transmembrane region" description="Helical" evidence="2">
    <location>
        <begin position="681"/>
        <end position="704"/>
    </location>
</feature>
<keyword evidence="2" id="KW-1133">Transmembrane helix</keyword>